<organism evidence="1 2">
    <name type="scientific">Conchiformibius steedae</name>
    <dbReference type="NCBI Taxonomy" id="153493"/>
    <lineage>
        <taxon>Bacteria</taxon>
        <taxon>Pseudomonadati</taxon>
        <taxon>Pseudomonadota</taxon>
        <taxon>Betaproteobacteria</taxon>
        <taxon>Neisseriales</taxon>
        <taxon>Neisseriaceae</taxon>
        <taxon>Conchiformibius</taxon>
    </lineage>
</organism>
<evidence type="ECO:0000313" key="2">
    <source>
        <dbReference type="Proteomes" id="UP000269923"/>
    </source>
</evidence>
<proteinExistence type="predicted"/>
<dbReference type="AlphaFoldDB" id="A0A3P2A5G0"/>
<dbReference type="Proteomes" id="UP000269923">
    <property type="component" value="Unassembled WGS sequence"/>
</dbReference>
<reference evidence="1 2" key="1">
    <citation type="submission" date="2018-11" db="EMBL/GenBank/DDBJ databases">
        <title>Genomes From Bacteria Associated with the Canine Oral Cavity: a Test Case for Automated Genome-Based Taxonomic Assignment.</title>
        <authorList>
            <person name="Coil D.A."/>
            <person name="Jospin G."/>
            <person name="Darling A.E."/>
            <person name="Wallis C."/>
            <person name="Davis I.J."/>
            <person name="Harris S."/>
            <person name="Eisen J.A."/>
            <person name="Holcombe L.J."/>
            <person name="O'Flynn C."/>
        </authorList>
    </citation>
    <scope>NUCLEOTIDE SEQUENCE [LARGE SCALE GENOMIC DNA]</scope>
    <source>
        <strain evidence="1 2">COT-280</strain>
    </source>
</reference>
<comment type="caution">
    <text evidence="1">The sequence shown here is derived from an EMBL/GenBank/DDBJ whole genome shotgun (WGS) entry which is preliminary data.</text>
</comment>
<sequence>MSRHKFSPKGRIINYCCANIVSARVKWIFSGIKGRKWQIYVYVNHKRAGYRELAHGQNKIARQSAIKFHTSKIPLNREI</sequence>
<keyword evidence="2" id="KW-1185">Reference proteome</keyword>
<protein>
    <submittedName>
        <fullName evidence="1">Uncharacterized protein</fullName>
    </submittedName>
</protein>
<name>A0A3P2A5G0_9NEIS</name>
<evidence type="ECO:0000313" key="1">
    <source>
        <dbReference type="EMBL" id="RRD90609.1"/>
    </source>
</evidence>
<dbReference type="EMBL" id="RQYC01000005">
    <property type="protein sequence ID" value="RRD90609.1"/>
    <property type="molecule type" value="Genomic_DNA"/>
</dbReference>
<accession>A0A3P2A5G0</accession>
<gene>
    <name evidence="1" type="ORF">EII21_04865</name>
</gene>